<dbReference type="InterPro" id="IPR013783">
    <property type="entry name" value="Ig-like_fold"/>
</dbReference>
<dbReference type="InterPro" id="IPR000601">
    <property type="entry name" value="PKD_dom"/>
</dbReference>
<dbReference type="SUPFAM" id="SSF49299">
    <property type="entry name" value="PKD domain"/>
    <property type="match status" value="1"/>
</dbReference>
<evidence type="ECO:0000313" key="3">
    <source>
        <dbReference type="EMBL" id="MBT1711892.1"/>
    </source>
</evidence>
<dbReference type="CDD" id="cd00146">
    <property type="entry name" value="PKD"/>
    <property type="match status" value="1"/>
</dbReference>
<gene>
    <name evidence="3" type="ORF">KK062_26860</name>
</gene>
<dbReference type="Gene3D" id="2.60.120.260">
    <property type="entry name" value="Galactose-binding domain-like"/>
    <property type="match status" value="1"/>
</dbReference>
<dbReference type="RefSeq" id="WP_254087461.1">
    <property type="nucleotide sequence ID" value="NZ_JAHESE010000043.1"/>
</dbReference>
<reference evidence="3 4" key="1">
    <citation type="submission" date="2021-05" db="EMBL/GenBank/DDBJ databases">
        <title>A Polyphasic approach of four new species of the genus Ohtaekwangia: Ohtaekwangia histidinii sp. nov., Ohtaekwangia cretensis sp. nov., Ohtaekwangia indiensis sp. nov., Ohtaekwangia reichenbachii sp. nov. from diverse environment.</title>
        <authorList>
            <person name="Octaviana S."/>
        </authorList>
    </citation>
    <scope>NUCLEOTIDE SEQUENCE [LARGE SCALE GENOMIC DNA]</scope>
    <source>
        <strain evidence="3 4">PWU5</strain>
    </source>
</reference>
<dbReference type="SMART" id="SM00089">
    <property type="entry name" value="PKD"/>
    <property type="match status" value="1"/>
</dbReference>
<evidence type="ECO:0000259" key="2">
    <source>
        <dbReference type="PROSITE" id="PS50093"/>
    </source>
</evidence>
<dbReference type="InterPro" id="IPR035986">
    <property type="entry name" value="PKD_dom_sf"/>
</dbReference>
<dbReference type="PROSITE" id="PS50093">
    <property type="entry name" value="PKD"/>
    <property type="match status" value="1"/>
</dbReference>
<dbReference type="Pfam" id="PF18911">
    <property type="entry name" value="PKD_4"/>
    <property type="match status" value="1"/>
</dbReference>
<evidence type="ECO:0000313" key="4">
    <source>
        <dbReference type="Proteomes" id="UP001319080"/>
    </source>
</evidence>
<dbReference type="Proteomes" id="UP001319080">
    <property type="component" value="Unassembled WGS sequence"/>
</dbReference>
<evidence type="ECO:0000256" key="1">
    <source>
        <dbReference type="SAM" id="SignalP"/>
    </source>
</evidence>
<proteinExistence type="predicted"/>
<protein>
    <submittedName>
        <fullName evidence="3">PKD domain-containing protein</fullName>
    </submittedName>
</protein>
<comment type="caution">
    <text evidence="3">The sequence shown here is derived from an EMBL/GenBank/DDBJ whole genome shotgun (WGS) entry which is preliminary data.</text>
</comment>
<dbReference type="EMBL" id="JAHESE010000043">
    <property type="protein sequence ID" value="MBT1711892.1"/>
    <property type="molecule type" value="Genomic_DNA"/>
</dbReference>
<feature type="chain" id="PRO_5042943801" evidence="1">
    <location>
        <begin position="23"/>
        <end position="486"/>
    </location>
</feature>
<feature type="domain" description="PKD" evidence="2">
    <location>
        <begin position="64"/>
        <end position="109"/>
    </location>
</feature>
<dbReference type="AlphaFoldDB" id="A0AAP2E528"/>
<dbReference type="InterPro" id="IPR022409">
    <property type="entry name" value="PKD/Chitinase_dom"/>
</dbReference>
<organism evidence="3 4">
    <name type="scientific">Dawidia cretensis</name>
    <dbReference type="NCBI Taxonomy" id="2782350"/>
    <lineage>
        <taxon>Bacteria</taxon>
        <taxon>Pseudomonadati</taxon>
        <taxon>Bacteroidota</taxon>
        <taxon>Cytophagia</taxon>
        <taxon>Cytophagales</taxon>
        <taxon>Chryseotaleaceae</taxon>
        <taxon>Dawidia</taxon>
    </lineage>
</organism>
<feature type="signal peptide" evidence="1">
    <location>
        <begin position="1"/>
        <end position="22"/>
    </location>
</feature>
<keyword evidence="4" id="KW-1185">Reference proteome</keyword>
<keyword evidence="1" id="KW-0732">Signal</keyword>
<dbReference type="Gene3D" id="2.60.40.10">
    <property type="entry name" value="Immunoglobulins"/>
    <property type="match status" value="1"/>
</dbReference>
<dbReference type="PROSITE" id="PS51257">
    <property type="entry name" value="PROKAR_LIPOPROTEIN"/>
    <property type="match status" value="1"/>
</dbReference>
<accession>A0AAP2E528</accession>
<name>A0AAP2E528_9BACT</name>
<sequence>MKKIFFNIGLLCFGLLALLAACQDDDFSLSAPATEADAAFTFTPSSQTPNIINFASPSDGFIKRWSFGNGGTSVGDNVVGRYPFKGTYEVTLVVYMPGGSATTTQTITIANDDLTLVDIDEYKFLSGGLDAPDGKTWVVDKEMLGHLGIGPATGTWPEWYQAGPNEKANRGLYDDELTFQLAGSKFTYNTGEPGTVYVNASYGGDFPGAPKEPDGNDYIAPYTPPANQTWSLSQDGDKWFLTISNGGFMGYYSGAAPVYEILLLTPDEMQVRSVQGGVPGNVWYQRFIRKGFVRQPPEPEPEPEYKIEDIYENFDGASNVTFVPNSGGSVVTYDNPAPVPVNETAKVGKYVKAPGGGGAFSNVQIQLPYKMDLRQRHVFKLKVFLPGYNDYITDNGAEAWQSYRTLQHQVSLKLQDRTLGGNAYTTQVEVAQRTLETDKWLELTFDFDAAANRTDFDTIVIQVGGEAIYTGGIFFIDDLALQPAVQ</sequence>